<dbReference type="EMBL" id="GFDL01010343">
    <property type="protein sequence ID" value="JAV24702.1"/>
    <property type="molecule type" value="Transcribed_RNA"/>
</dbReference>
<dbReference type="CDD" id="cd23992">
    <property type="entry name" value="PBP_GOBP"/>
    <property type="match status" value="1"/>
</dbReference>
<dbReference type="GO" id="GO:0007608">
    <property type="term" value="P:sensory perception of smell"/>
    <property type="evidence" value="ECO:0007669"/>
    <property type="project" value="TreeGrafter"/>
</dbReference>
<keyword evidence="4 5" id="KW-0732">Signal</keyword>
<dbReference type="PANTHER" id="PTHR11857:SF43">
    <property type="entry name" value="GEO07291P1-RELATED"/>
    <property type="match status" value="1"/>
</dbReference>
<evidence type="ECO:0000256" key="5">
    <source>
        <dbReference type="SAM" id="SignalP"/>
    </source>
</evidence>
<dbReference type="GO" id="GO:0005615">
    <property type="term" value="C:extracellular space"/>
    <property type="evidence" value="ECO:0007669"/>
    <property type="project" value="TreeGrafter"/>
</dbReference>
<reference evidence="6" key="1">
    <citation type="submission" date="2017-01" db="EMBL/GenBank/DDBJ databases">
        <title>A deep insight into the sialotranscriptome of adult male and female Cluex tarsalis mosquitoes.</title>
        <authorList>
            <person name="Ribeiro J.M."/>
            <person name="Moreira F."/>
            <person name="Bernard K.A."/>
            <person name="Calvo E."/>
        </authorList>
    </citation>
    <scope>NUCLEOTIDE SEQUENCE</scope>
    <source>
        <strain evidence="6">Kern County</strain>
        <tissue evidence="6">Salivary glands</tissue>
    </source>
</reference>
<dbReference type="Pfam" id="PF01395">
    <property type="entry name" value="PBP_GOBP"/>
    <property type="match status" value="1"/>
</dbReference>
<name>A0A1Q3FB11_CULTA</name>
<dbReference type="SUPFAM" id="SSF47565">
    <property type="entry name" value="Insect pheromone/odorant-binding proteins"/>
    <property type="match status" value="1"/>
</dbReference>
<dbReference type="InterPro" id="IPR036728">
    <property type="entry name" value="PBP_GOBP_sf"/>
</dbReference>
<evidence type="ECO:0000256" key="4">
    <source>
        <dbReference type="ARBA" id="ARBA00022729"/>
    </source>
</evidence>
<protein>
    <submittedName>
        <fullName evidence="6">Proteinral odorant-binding protein 56d</fullName>
    </submittedName>
</protein>
<dbReference type="GO" id="GO:0005549">
    <property type="term" value="F:odorant binding"/>
    <property type="evidence" value="ECO:0007669"/>
    <property type="project" value="InterPro"/>
</dbReference>
<evidence type="ECO:0000256" key="1">
    <source>
        <dbReference type="ARBA" id="ARBA00004613"/>
    </source>
</evidence>
<dbReference type="AlphaFoldDB" id="A0A1Q3FB11"/>
<evidence type="ECO:0000313" key="6">
    <source>
        <dbReference type="EMBL" id="JAV24702.1"/>
    </source>
</evidence>
<dbReference type="Gene3D" id="1.10.238.20">
    <property type="entry name" value="Pheromone/general odorant binding protein domain"/>
    <property type="match status" value="1"/>
</dbReference>
<accession>A0A1Q3FB11</accession>
<evidence type="ECO:0000256" key="2">
    <source>
        <dbReference type="ARBA" id="ARBA00008098"/>
    </source>
</evidence>
<comment type="similarity">
    <text evidence="2">Belongs to the PBP/GOBP family.</text>
</comment>
<dbReference type="FunFam" id="1.10.238.20:FF:000001">
    <property type="entry name" value="General odorant-binding protein lush"/>
    <property type="match status" value="1"/>
</dbReference>
<feature type="signal peptide" evidence="5">
    <location>
        <begin position="1"/>
        <end position="18"/>
    </location>
</feature>
<evidence type="ECO:0000256" key="3">
    <source>
        <dbReference type="ARBA" id="ARBA00022525"/>
    </source>
</evidence>
<proteinExistence type="inferred from homology"/>
<sequence length="131" mass="14048">MKTFVAVAVIALAAGAWSLTIEQQKKAEAYGAECVKSTGVAPESAVKLRKGDFTGTDDKTKCFAKCVLEKAGFMNAAGDVQEKTVVEKLSIDHDKSKVEATLKKCNQKGANPCDTAFKVYECFYNTKAGLV</sequence>
<feature type="chain" id="PRO_5010297433" evidence="5">
    <location>
        <begin position="19"/>
        <end position="131"/>
    </location>
</feature>
<dbReference type="PANTHER" id="PTHR11857">
    <property type="entry name" value="ODORANT BINDING PROTEIN-RELATED"/>
    <property type="match status" value="1"/>
</dbReference>
<keyword evidence="3" id="KW-0964">Secreted</keyword>
<organism evidence="6">
    <name type="scientific">Culex tarsalis</name>
    <name type="common">Encephalitis mosquito</name>
    <dbReference type="NCBI Taxonomy" id="7177"/>
    <lineage>
        <taxon>Eukaryota</taxon>
        <taxon>Metazoa</taxon>
        <taxon>Ecdysozoa</taxon>
        <taxon>Arthropoda</taxon>
        <taxon>Hexapoda</taxon>
        <taxon>Insecta</taxon>
        <taxon>Pterygota</taxon>
        <taxon>Neoptera</taxon>
        <taxon>Endopterygota</taxon>
        <taxon>Diptera</taxon>
        <taxon>Nematocera</taxon>
        <taxon>Culicoidea</taxon>
        <taxon>Culicidae</taxon>
        <taxon>Culicinae</taxon>
        <taxon>Culicini</taxon>
        <taxon>Culex</taxon>
        <taxon>Culex</taxon>
    </lineage>
</organism>
<comment type="subcellular location">
    <subcellularLocation>
        <location evidence="1">Secreted</location>
    </subcellularLocation>
</comment>
<dbReference type="InterPro" id="IPR006170">
    <property type="entry name" value="PBP/GOBP"/>
</dbReference>
<dbReference type="SMART" id="SM00708">
    <property type="entry name" value="PhBP"/>
    <property type="match status" value="1"/>
</dbReference>